<dbReference type="SUPFAM" id="SSF52317">
    <property type="entry name" value="Class I glutamine amidotransferase-like"/>
    <property type="match status" value="1"/>
</dbReference>
<dbReference type="InterPro" id="IPR002818">
    <property type="entry name" value="DJ-1/PfpI"/>
</dbReference>
<dbReference type="AlphaFoldDB" id="A0A1B2DEB2"/>
<protein>
    <recommendedName>
        <fullName evidence="1">DJ-1/PfpI domain-containing protein</fullName>
    </recommendedName>
</protein>
<name>A0A1B2DEB2_9BACL</name>
<feature type="domain" description="DJ-1/PfpI" evidence="1">
    <location>
        <begin position="3"/>
        <end position="181"/>
    </location>
</feature>
<dbReference type="PANTHER" id="PTHR43130">
    <property type="entry name" value="ARAC-FAMILY TRANSCRIPTIONAL REGULATOR"/>
    <property type="match status" value="1"/>
</dbReference>
<dbReference type="CDD" id="cd03139">
    <property type="entry name" value="GATase1_PfpI_2"/>
    <property type="match status" value="1"/>
</dbReference>
<dbReference type="InterPro" id="IPR052158">
    <property type="entry name" value="INH-QAR"/>
</dbReference>
<organism evidence="2">
    <name type="scientific">Paenibacillus sp. BIHB 4019</name>
    <dbReference type="NCBI Taxonomy" id="1870819"/>
    <lineage>
        <taxon>Bacteria</taxon>
        <taxon>Bacillati</taxon>
        <taxon>Bacillota</taxon>
        <taxon>Bacilli</taxon>
        <taxon>Bacillales</taxon>
        <taxon>Paenibacillaceae</taxon>
        <taxon>Paenibacillus</taxon>
    </lineage>
</organism>
<dbReference type="EMBL" id="CP016808">
    <property type="protein sequence ID" value="ANY66054.1"/>
    <property type="molecule type" value="Genomic_DNA"/>
</dbReference>
<evidence type="ECO:0000259" key="1">
    <source>
        <dbReference type="Pfam" id="PF01965"/>
    </source>
</evidence>
<reference evidence="2" key="1">
    <citation type="submission" date="2016-08" db="EMBL/GenBank/DDBJ databases">
        <title>Complete Genome Seqeunce of Paenibacillus sp. BIHB 4019 from tea rhizoplane.</title>
        <authorList>
            <person name="Thakur R."/>
            <person name="Swarnkar M.K."/>
            <person name="Gulati A."/>
        </authorList>
    </citation>
    <scope>NUCLEOTIDE SEQUENCE [LARGE SCALE GENOMIC DNA]</scope>
    <source>
        <strain evidence="2">BIHB4019</strain>
    </source>
</reference>
<dbReference type="InterPro" id="IPR029062">
    <property type="entry name" value="Class_I_gatase-like"/>
</dbReference>
<evidence type="ECO:0000313" key="2">
    <source>
        <dbReference type="EMBL" id="ANY66054.1"/>
    </source>
</evidence>
<dbReference type="Gene3D" id="3.40.50.880">
    <property type="match status" value="1"/>
</dbReference>
<accession>A0A1B2DEB2</accession>
<sequence length="214" mass="22930">MHIQIVLFDGFDLLDVMAPYELFATASRLTKENVIVSIVSVDGSEMVSSGTNQYPLKAEGKLDLSKKGIILVPGAAGSLNEGDPDFIPMKLKNASETELGNLIRKAVADPEMIVTSVCGGSVLLAMTGAIDGRNAVTHHMGMDLLAVTEVNPIHARVVDDGDLITGAGVTSGLDLGIYVVERELGPRIALEVERLFQYEKRGTVWKNEGNKPIL</sequence>
<proteinExistence type="predicted"/>
<dbReference type="PANTHER" id="PTHR43130:SF2">
    <property type="entry name" value="DJ-1_PFPI DOMAIN-CONTAINING PROTEIN"/>
    <property type="match status" value="1"/>
</dbReference>
<gene>
    <name evidence="2" type="ORF">BBD42_05970</name>
</gene>
<dbReference type="GO" id="GO:0006355">
    <property type="term" value="P:regulation of DNA-templated transcription"/>
    <property type="evidence" value="ECO:0007669"/>
    <property type="project" value="TreeGrafter"/>
</dbReference>
<dbReference type="RefSeq" id="WP_099517431.1">
    <property type="nucleotide sequence ID" value="NZ_CP016808.1"/>
</dbReference>
<dbReference type="Pfam" id="PF01965">
    <property type="entry name" value="DJ-1_PfpI"/>
    <property type="match status" value="1"/>
</dbReference>